<keyword evidence="1" id="KW-0812">Transmembrane</keyword>
<accession>F2E6G2</accession>
<evidence type="ECO:0000313" key="2">
    <source>
        <dbReference type="EMBL" id="BAK02934.1"/>
    </source>
</evidence>
<protein>
    <submittedName>
        <fullName evidence="2">Predicted protein</fullName>
    </submittedName>
</protein>
<dbReference type="EMBL" id="AK371736">
    <property type="protein sequence ID" value="BAK02934.1"/>
    <property type="molecule type" value="mRNA"/>
</dbReference>
<name>F2E6G2_HORVV</name>
<keyword evidence="1" id="KW-0472">Membrane</keyword>
<dbReference type="AlphaFoldDB" id="F2E6G2"/>
<feature type="transmembrane region" description="Helical" evidence="1">
    <location>
        <begin position="6"/>
        <end position="26"/>
    </location>
</feature>
<sequence length="29" mass="3534">MRVVLLYCATGFGPFTFFIRFLRFSIFRK</sequence>
<evidence type="ECO:0000256" key="1">
    <source>
        <dbReference type="SAM" id="Phobius"/>
    </source>
</evidence>
<organism evidence="2">
    <name type="scientific">Hordeum vulgare subsp. vulgare</name>
    <name type="common">Domesticated barley</name>
    <dbReference type="NCBI Taxonomy" id="112509"/>
    <lineage>
        <taxon>Eukaryota</taxon>
        <taxon>Viridiplantae</taxon>
        <taxon>Streptophyta</taxon>
        <taxon>Embryophyta</taxon>
        <taxon>Tracheophyta</taxon>
        <taxon>Spermatophyta</taxon>
        <taxon>Magnoliopsida</taxon>
        <taxon>Liliopsida</taxon>
        <taxon>Poales</taxon>
        <taxon>Poaceae</taxon>
        <taxon>BOP clade</taxon>
        <taxon>Pooideae</taxon>
        <taxon>Triticodae</taxon>
        <taxon>Triticeae</taxon>
        <taxon>Hordeinae</taxon>
        <taxon>Hordeum</taxon>
    </lineage>
</organism>
<proteinExistence type="evidence at transcript level"/>
<keyword evidence="1" id="KW-1133">Transmembrane helix</keyword>
<reference evidence="2" key="1">
    <citation type="journal article" date="2011" name="Plant Physiol.">
        <title>Comprehensive sequence analysis of 24,783 barley full-length cDNAs derived from 12 clone libraries.</title>
        <authorList>
            <person name="Matsumoto T."/>
            <person name="Tanaka T."/>
            <person name="Sakai H."/>
            <person name="Amano N."/>
            <person name="Kanamori H."/>
            <person name="Kurita K."/>
            <person name="Kikuta A."/>
            <person name="Kamiya K."/>
            <person name="Yamamoto M."/>
            <person name="Ikawa H."/>
            <person name="Fujii N."/>
            <person name="Hori K."/>
            <person name="Itoh T."/>
            <person name="Sato K."/>
        </authorList>
    </citation>
    <scope>NUCLEOTIDE SEQUENCE</scope>
    <source>
        <tissue evidence="2">Shoot and root</tissue>
    </source>
</reference>